<name>A0A1E4T239_9ASCO</name>
<keyword evidence="3" id="KW-1185">Reference proteome</keyword>
<protein>
    <submittedName>
        <fullName evidence="2">Uncharacterized protein</fullName>
    </submittedName>
</protein>
<proteinExistence type="predicted"/>
<reference evidence="3" key="1">
    <citation type="submission" date="2016-04" db="EMBL/GenBank/DDBJ databases">
        <title>Comparative genomics of biotechnologically important yeasts.</title>
        <authorList>
            <consortium name="DOE Joint Genome Institute"/>
            <person name="Riley R."/>
            <person name="Haridas S."/>
            <person name="Wolfe K.H."/>
            <person name="Lopes M.R."/>
            <person name="Hittinger C.T."/>
            <person name="Goker M."/>
            <person name="Salamov A."/>
            <person name="Wisecaver J."/>
            <person name="Long T.M."/>
            <person name="Aerts A.L."/>
            <person name="Barry K."/>
            <person name="Choi C."/>
            <person name="Clum A."/>
            <person name="Coughlan A.Y."/>
            <person name="Deshpande S."/>
            <person name="Douglass A.P."/>
            <person name="Hanson S.J."/>
            <person name="Klenk H.-P."/>
            <person name="Labutti K."/>
            <person name="Lapidus A."/>
            <person name="Lindquist E."/>
            <person name="Lipzen A."/>
            <person name="Meier-Kolthoff J.P."/>
            <person name="Ohm R.A."/>
            <person name="Otillar R.P."/>
            <person name="Pangilinan J."/>
            <person name="Peng Y."/>
            <person name="Rokas A."/>
            <person name="Rosa C.A."/>
            <person name="Scheuner C."/>
            <person name="Sibirny A.A."/>
            <person name="Slot J.C."/>
            <person name="Stielow J.B."/>
            <person name="Sun H."/>
            <person name="Kurtzman C.P."/>
            <person name="Blackwell M."/>
            <person name="Grigoriev I.V."/>
            <person name="Jeffries T.W."/>
        </authorList>
    </citation>
    <scope>NUCLEOTIDE SEQUENCE [LARGE SCALE GENOMIC DNA]</scope>
    <source>
        <strain evidence="3">NRRL YB-2248</strain>
    </source>
</reference>
<evidence type="ECO:0000313" key="3">
    <source>
        <dbReference type="Proteomes" id="UP000094801"/>
    </source>
</evidence>
<keyword evidence="1" id="KW-0472">Membrane</keyword>
<keyword evidence="1" id="KW-0812">Transmembrane</keyword>
<feature type="transmembrane region" description="Helical" evidence="1">
    <location>
        <begin position="233"/>
        <end position="253"/>
    </location>
</feature>
<gene>
    <name evidence="2" type="ORF">CANARDRAFT_142281</name>
</gene>
<organism evidence="2 3">
    <name type="scientific">[Candida] arabinofermentans NRRL YB-2248</name>
    <dbReference type="NCBI Taxonomy" id="983967"/>
    <lineage>
        <taxon>Eukaryota</taxon>
        <taxon>Fungi</taxon>
        <taxon>Dikarya</taxon>
        <taxon>Ascomycota</taxon>
        <taxon>Saccharomycotina</taxon>
        <taxon>Pichiomycetes</taxon>
        <taxon>Pichiales</taxon>
        <taxon>Pichiaceae</taxon>
        <taxon>Ogataea</taxon>
        <taxon>Ogataea/Candida clade</taxon>
    </lineage>
</organism>
<dbReference type="Proteomes" id="UP000094801">
    <property type="component" value="Unassembled WGS sequence"/>
</dbReference>
<keyword evidence="1" id="KW-1133">Transmembrane helix</keyword>
<dbReference type="EMBL" id="KV453851">
    <property type="protein sequence ID" value="ODV85806.1"/>
    <property type="molecule type" value="Genomic_DNA"/>
</dbReference>
<dbReference type="AlphaFoldDB" id="A0A1E4T239"/>
<evidence type="ECO:0000256" key="1">
    <source>
        <dbReference type="SAM" id="Phobius"/>
    </source>
</evidence>
<accession>A0A1E4T239</accession>
<evidence type="ECO:0000313" key="2">
    <source>
        <dbReference type="EMBL" id="ODV85806.1"/>
    </source>
</evidence>
<sequence length="254" mass="29632">MSQSDRESKIVLSESSCTPKARSMSMMGIDVSKYWFPRKLEYGLPISKSKEPYVASAKCPPVDSSKFPLYALPSIREKMSIIMNPVFRDFSAEYKSPLKFDKFINSFKNRYIFLASFPQRFIKQENNSSKVNPETDAKINQSIRNYPRNMKKVTGPVKKYVSEERKVTIINIWSNRQFNKNQFSLSTRRHSTPANTAQKWTRDYSKGRNPVAVKSTFDRKPKLLSSMGKRRQLHTVIICTFPYVYHFIVLLYFV</sequence>